<reference evidence="5" key="3">
    <citation type="submission" date="2025-08" db="UniProtKB">
        <authorList>
            <consortium name="Ensembl"/>
        </authorList>
    </citation>
    <scope>IDENTIFICATION</scope>
</reference>
<dbReference type="GO" id="GO:0043123">
    <property type="term" value="P:positive regulation of canonical NF-kappaB signal transduction"/>
    <property type="evidence" value="ECO:0007669"/>
    <property type="project" value="InterPro"/>
</dbReference>
<dbReference type="InterPro" id="IPR052305">
    <property type="entry name" value="TransReg_TumorExp"/>
</dbReference>
<dbReference type="GO" id="GO:0005634">
    <property type="term" value="C:nucleus"/>
    <property type="evidence" value="ECO:0007669"/>
    <property type="project" value="UniProtKB-SubCell"/>
</dbReference>
<comment type="subcellular location">
    <subcellularLocation>
        <location evidence="1">Nucleus</location>
    </subcellularLocation>
</comment>
<evidence type="ECO:0000256" key="1">
    <source>
        <dbReference type="ARBA" id="ARBA00004123"/>
    </source>
</evidence>
<keyword evidence="4" id="KW-0812">Transmembrane</keyword>
<sequence length="423" mass="45716">MATDWQALAIEKAELISSGIRQLLSSGQGYFRSEFGVELGLTPEIYPSWVILSTAVVGLLVVLVLSWAAFCGRFFGGKKKRVLVTQESKATSALWVYCHVYSRTLTAINDWVKKNKKKAKPEVKQAKTVSASDGKEPDDGAWETKVSNREKRQQKRKEKGPDGGVEVPHYPAEQLLPPAPPTALATLFSSPHSSGSTSWREEHSVNGGGWSDISMKLPVQLSASDVEKWPAIPKIPRHRNPDPSWGQETEGSWLGIDRRMKTELKTVPFPVVGLGSAEPLSTPAAELTWEGVPQPADDDWTGLNGITAADPSSDWNAPTELWGNYEEPSAVVDSAPRPQDSAPRLQGTKGSDEEKEKDDPAGGAVKSKKKKKKKKKPEEEGGAMSSDSSTVTPVETSSLPPPAATRSSGPIASSQSKRLAAIC</sequence>
<evidence type="ECO:0000313" key="5">
    <source>
        <dbReference type="Ensembl" id="ENSELUP00000015395.3"/>
    </source>
</evidence>
<dbReference type="PANTHER" id="PTHR23251:SF0">
    <property type="entry name" value="PROTEIN LYRIC"/>
    <property type="match status" value="1"/>
</dbReference>
<reference evidence="6" key="1">
    <citation type="journal article" date="2014" name="PLoS ONE">
        <title>The genome and linkage map of the northern pike (Esox lucius): conserved synteny revealed between the salmonid sister group and the Neoteleostei.</title>
        <authorList>
            <person name="Rondeau E.B."/>
            <person name="Minkley D.R."/>
            <person name="Leong J.S."/>
            <person name="Messmer A.M."/>
            <person name="Jantzen J.R."/>
            <person name="von Schalburg K.R."/>
            <person name="Lemon C."/>
            <person name="Bird N.H."/>
            <person name="Koop B.F."/>
        </authorList>
    </citation>
    <scope>NUCLEOTIDE SEQUENCE</scope>
</reference>
<feature type="transmembrane region" description="Helical" evidence="4">
    <location>
        <begin position="49"/>
        <end position="71"/>
    </location>
</feature>
<dbReference type="GeneTree" id="ENSGT00940000154181"/>
<evidence type="ECO:0000256" key="3">
    <source>
        <dbReference type="SAM" id="MobiDB-lite"/>
    </source>
</evidence>
<dbReference type="Proteomes" id="UP000265140">
    <property type="component" value="Chromosome 10"/>
</dbReference>
<feature type="compositionally biased region" description="Basic residues" evidence="3">
    <location>
        <begin position="366"/>
        <end position="375"/>
    </location>
</feature>
<dbReference type="PANTHER" id="PTHR23251">
    <property type="entry name" value="LYSINE-RICH CEACAM1 CO-ISOLATED PROTEIN LYRIC PROTEIN"/>
    <property type="match status" value="1"/>
</dbReference>
<name>A0A3P8YHH9_ESOLU</name>
<dbReference type="InterPro" id="IPR031402">
    <property type="entry name" value="LYRIC"/>
</dbReference>
<evidence type="ECO:0000256" key="2">
    <source>
        <dbReference type="ARBA" id="ARBA00023242"/>
    </source>
</evidence>
<dbReference type="Ensembl" id="ENSELUT00000024399.3">
    <property type="protein sequence ID" value="ENSELUP00000015395.3"/>
    <property type="gene ID" value="ENSELUG00000000560.3"/>
</dbReference>
<reference evidence="5" key="2">
    <citation type="submission" date="2020-02" db="EMBL/GenBank/DDBJ databases">
        <title>Esox lucius (northern pike) genome, fEsoLuc1, primary haplotype.</title>
        <authorList>
            <person name="Myers G."/>
            <person name="Karagic N."/>
            <person name="Meyer A."/>
            <person name="Pippel M."/>
            <person name="Reichard M."/>
            <person name="Winkler S."/>
            <person name="Tracey A."/>
            <person name="Sims Y."/>
            <person name="Howe K."/>
            <person name="Rhie A."/>
            <person name="Formenti G."/>
            <person name="Durbin R."/>
            <person name="Fedrigo O."/>
            <person name="Jarvis E.D."/>
        </authorList>
    </citation>
    <scope>NUCLEOTIDE SEQUENCE [LARGE SCALE GENOMIC DNA]</scope>
</reference>
<keyword evidence="4" id="KW-0472">Membrane</keyword>
<evidence type="ECO:0000256" key="4">
    <source>
        <dbReference type="SAM" id="Phobius"/>
    </source>
</evidence>
<dbReference type="GO" id="GO:0045766">
    <property type="term" value="P:positive regulation of angiogenesis"/>
    <property type="evidence" value="ECO:0007669"/>
    <property type="project" value="InterPro"/>
</dbReference>
<protein>
    <recommendedName>
        <fullName evidence="7">Metadherin a</fullName>
    </recommendedName>
</protein>
<dbReference type="AlphaFoldDB" id="A0A3P8YHH9"/>
<dbReference type="GO" id="GO:0043066">
    <property type="term" value="P:negative regulation of apoptotic process"/>
    <property type="evidence" value="ECO:0007669"/>
    <property type="project" value="InterPro"/>
</dbReference>
<evidence type="ECO:0000313" key="6">
    <source>
        <dbReference type="Proteomes" id="UP000265140"/>
    </source>
</evidence>
<feature type="compositionally biased region" description="Polar residues" evidence="3">
    <location>
        <begin position="188"/>
        <end position="198"/>
    </location>
</feature>
<feature type="region of interest" description="Disordered" evidence="3">
    <location>
        <begin position="290"/>
        <end position="423"/>
    </location>
</feature>
<dbReference type="Pfam" id="PF15686">
    <property type="entry name" value="LYRIC"/>
    <property type="match status" value="3"/>
</dbReference>
<accession>A0A3P8YHH9</accession>
<evidence type="ECO:0008006" key="7">
    <source>
        <dbReference type="Google" id="ProtNLM"/>
    </source>
</evidence>
<dbReference type="GO" id="GO:0003712">
    <property type="term" value="F:transcription coregulator activity"/>
    <property type="evidence" value="ECO:0007669"/>
    <property type="project" value="TreeGrafter"/>
</dbReference>
<keyword evidence="6" id="KW-1185">Reference proteome</keyword>
<organism evidence="5 6">
    <name type="scientific">Esox lucius</name>
    <name type="common">Northern pike</name>
    <dbReference type="NCBI Taxonomy" id="8010"/>
    <lineage>
        <taxon>Eukaryota</taxon>
        <taxon>Metazoa</taxon>
        <taxon>Chordata</taxon>
        <taxon>Craniata</taxon>
        <taxon>Vertebrata</taxon>
        <taxon>Euteleostomi</taxon>
        <taxon>Actinopterygii</taxon>
        <taxon>Neopterygii</taxon>
        <taxon>Teleostei</taxon>
        <taxon>Protacanthopterygii</taxon>
        <taxon>Esociformes</taxon>
        <taxon>Esocidae</taxon>
        <taxon>Esox</taxon>
    </lineage>
</organism>
<reference evidence="5" key="4">
    <citation type="submission" date="2025-09" db="UniProtKB">
        <authorList>
            <consortium name="Ensembl"/>
        </authorList>
    </citation>
    <scope>IDENTIFICATION</scope>
</reference>
<feature type="region of interest" description="Disordered" evidence="3">
    <location>
        <begin position="122"/>
        <end position="211"/>
    </location>
</feature>
<keyword evidence="4" id="KW-1133">Transmembrane helix</keyword>
<feature type="compositionally biased region" description="Polar residues" evidence="3">
    <location>
        <begin position="385"/>
        <end position="398"/>
    </location>
</feature>
<dbReference type="GO" id="GO:0006357">
    <property type="term" value="P:regulation of transcription by RNA polymerase II"/>
    <property type="evidence" value="ECO:0007669"/>
    <property type="project" value="TreeGrafter"/>
</dbReference>
<proteinExistence type="predicted"/>
<feature type="compositionally biased region" description="Polar residues" evidence="3">
    <location>
        <begin position="405"/>
        <end position="417"/>
    </location>
</feature>
<dbReference type="Bgee" id="ENSELUG00000000560">
    <property type="expression patterns" value="Expressed in digestive tract and 15 other cell types or tissues"/>
</dbReference>
<feature type="compositionally biased region" description="Basic and acidic residues" evidence="3">
    <location>
        <begin position="350"/>
        <end position="360"/>
    </location>
</feature>
<keyword evidence="2" id="KW-0539">Nucleus</keyword>